<evidence type="ECO:0000313" key="3">
    <source>
        <dbReference type="Proteomes" id="UP000323300"/>
    </source>
</evidence>
<keyword evidence="3" id="KW-1185">Reference proteome</keyword>
<dbReference type="RefSeq" id="WP_149759851.1">
    <property type="nucleotide sequence ID" value="NZ_BSPE01000007.1"/>
</dbReference>
<dbReference type="InterPro" id="IPR010634">
    <property type="entry name" value="DUF1223"/>
</dbReference>
<proteinExistence type="predicted"/>
<gene>
    <name evidence="2" type="ORF">SAMN04488498_104169</name>
</gene>
<dbReference type="InterPro" id="IPR036249">
    <property type="entry name" value="Thioredoxin-like_sf"/>
</dbReference>
<protein>
    <recommendedName>
        <fullName evidence="4">DUF1223 domain-containing protein</fullName>
    </recommendedName>
</protein>
<dbReference type="Pfam" id="PF06764">
    <property type="entry name" value="DUF1223"/>
    <property type="match status" value="1"/>
</dbReference>
<name>A0A1I3Y4J9_9HYPH</name>
<accession>A0A1I3Y4J9</accession>
<dbReference type="EMBL" id="FOSL01000004">
    <property type="protein sequence ID" value="SFK26201.1"/>
    <property type="molecule type" value="Genomic_DNA"/>
</dbReference>
<dbReference type="SUPFAM" id="SSF52833">
    <property type="entry name" value="Thioredoxin-like"/>
    <property type="match status" value="1"/>
</dbReference>
<evidence type="ECO:0008006" key="4">
    <source>
        <dbReference type="Google" id="ProtNLM"/>
    </source>
</evidence>
<keyword evidence="1" id="KW-0732">Signal</keyword>
<dbReference type="PANTHER" id="PTHR36057">
    <property type="match status" value="1"/>
</dbReference>
<evidence type="ECO:0000313" key="2">
    <source>
        <dbReference type="EMBL" id="SFK26201.1"/>
    </source>
</evidence>
<organism evidence="2 3">
    <name type="scientific">Neomesorhizobium albiziae</name>
    <dbReference type="NCBI Taxonomy" id="335020"/>
    <lineage>
        <taxon>Bacteria</taxon>
        <taxon>Pseudomonadati</taxon>
        <taxon>Pseudomonadota</taxon>
        <taxon>Alphaproteobacteria</taxon>
        <taxon>Hyphomicrobiales</taxon>
        <taxon>Phyllobacteriaceae</taxon>
        <taxon>Neomesorhizobium</taxon>
    </lineage>
</organism>
<dbReference type="AlphaFoldDB" id="A0A1I3Y4J9"/>
<dbReference type="Proteomes" id="UP000323300">
    <property type="component" value="Unassembled WGS sequence"/>
</dbReference>
<dbReference type="PANTHER" id="PTHR36057:SF1">
    <property type="entry name" value="LIPOPROTEIN LIPID ATTACHMENT SITE-LIKE PROTEIN, PUTATIVE (DUF1223)-RELATED"/>
    <property type="match status" value="1"/>
</dbReference>
<dbReference type="OrthoDB" id="9808254at2"/>
<feature type="signal peptide" evidence="1">
    <location>
        <begin position="1"/>
        <end position="22"/>
    </location>
</feature>
<evidence type="ECO:0000256" key="1">
    <source>
        <dbReference type="SAM" id="SignalP"/>
    </source>
</evidence>
<feature type="chain" id="PRO_5009302424" description="DUF1223 domain-containing protein" evidence="1">
    <location>
        <begin position="23"/>
        <end position="249"/>
    </location>
</feature>
<sequence length="249" mass="26506">MDLGRFFGLAALALVLPGLAAAQEPQKPRGVIELFTSQGCSSCPPADAVFADLAREGSVVALAYHVNYWDYLGWQDTLGSAEGTQRQYDYMKSFGTRSVYTPQAVINGRAHVNGAIRSEVSDALEGMEKAGIGMKVGVSATRSGDSVVIQVDSANEPAEEARVVLVYYDQVKPVVITRGENTGKTVSYWNAVKEIQTAGMWRGDPTRFEMPVSDMAKKGANCAVLLQSAGKDGTPGPILGATVIKLPGM</sequence>
<reference evidence="2 3" key="1">
    <citation type="submission" date="2016-10" db="EMBL/GenBank/DDBJ databases">
        <authorList>
            <person name="Varghese N."/>
            <person name="Submissions S."/>
        </authorList>
    </citation>
    <scope>NUCLEOTIDE SEQUENCE [LARGE SCALE GENOMIC DNA]</scope>
    <source>
        <strain evidence="2 3">DSM 21822</strain>
    </source>
</reference>